<evidence type="ECO:0000313" key="1">
    <source>
        <dbReference type="EMBL" id="CAH8368832.1"/>
    </source>
</evidence>
<protein>
    <recommendedName>
        <fullName evidence="3">Secreted protein</fullName>
    </recommendedName>
</protein>
<reference evidence="1 2" key="1">
    <citation type="submission" date="2022-03" db="EMBL/GenBank/DDBJ databases">
        <authorList>
            <person name="Macdonald S."/>
            <person name="Ahmed S."/>
            <person name="Newling K."/>
        </authorList>
    </citation>
    <scope>NUCLEOTIDE SEQUENCE [LARGE SCALE GENOMIC DNA]</scope>
</reference>
<evidence type="ECO:0000313" key="2">
    <source>
        <dbReference type="Proteomes" id="UP001642260"/>
    </source>
</evidence>
<keyword evidence="2" id="KW-1185">Reference proteome</keyword>
<name>A0ABC8L189_ERUVS</name>
<comment type="caution">
    <text evidence="1">The sequence shown here is derived from an EMBL/GenBank/DDBJ whole genome shotgun (WGS) entry which is preliminary data.</text>
</comment>
<dbReference type="EMBL" id="CAKOAT010415488">
    <property type="protein sequence ID" value="CAH8368832.1"/>
    <property type="molecule type" value="Genomic_DNA"/>
</dbReference>
<evidence type="ECO:0008006" key="3">
    <source>
        <dbReference type="Google" id="ProtNLM"/>
    </source>
</evidence>
<organism evidence="1 2">
    <name type="scientific">Eruca vesicaria subsp. sativa</name>
    <name type="common">Garden rocket</name>
    <name type="synonym">Eruca sativa</name>
    <dbReference type="NCBI Taxonomy" id="29727"/>
    <lineage>
        <taxon>Eukaryota</taxon>
        <taxon>Viridiplantae</taxon>
        <taxon>Streptophyta</taxon>
        <taxon>Embryophyta</taxon>
        <taxon>Tracheophyta</taxon>
        <taxon>Spermatophyta</taxon>
        <taxon>Magnoliopsida</taxon>
        <taxon>eudicotyledons</taxon>
        <taxon>Gunneridae</taxon>
        <taxon>Pentapetalae</taxon>
        <taxon>rosids</taxon>
        <taxon>malvids</taxon>
        <taxon>Brassicales</taxon>
        <taxon>Brassicaceae</taxon>
        <taxon>Brassiceae</taxon>
        <taxon>Eruca</taxon>
    </lineage>
</organism>
<dbReference type="Proteomes" id="UP001642260">
    <property type="component" value="Unassembled WGS sequence"/>
</dbReference>
<sequence>MFTLFLHYLAHSHCFFKGCFLHLWKLNVLNLTCPFGQVSRFLCFFLSFVDSSSSHIYPGENVLVVALQVFKLSCMSGRAHIPREEYSIYSNLDKGTVMGGDCFFFGRICTNSYILQRITDSNVRKQCKFK</sequence>
<accession>A0ABC8L189</accession>
<dbReference type="AlphaFoldDB" id="A0ABC8L189"/>
<gene>
    <name evidence="1" type="ORF">ERUC_LOCUS31043</name>
</gene>
<proteinExistence type="predicted"/>